<dbReference type="SUPFAM" id="SSF103473">
    <property type="entry name" value="MFS general substrate transporter"/>
    <property type="match status" value="1"/>
</dbReference>
<dbReference type="PANTHER" id="PTHR42718">
    <property type="entry name" value="MAJOR FACILITATOR SUPERFAMILY MULTIDRUG TRANSPORTER MFSC"/>
    <property type="match status" value="1"/>
</dbReference>
<dbReference type="AlphaFoldDB" id="A0A9P3LWH3"/>
<feature type="transmembrane region" description="Helical" evidence="6">
    <location>
        <begin position="384"/>
        <end position="408"/>
    </location>
</feature>
<dbReference type="InterPro" id="IPR011701">
    <property type="entry name" value="MFS"/>
</dbReference>
<feature type="transmembrane region" description="Helical" evidence="6">
    <location>
        <begin position="464"/>
        <end position="483"/>
    </location>
</feature>
<dbReference type="Pfam" id="PF07690">
    <property type="entry name" value="MFS_1"/>
    <property type="match status" value="1"/>
</dbReference>
<dbReference type="Gene3D" id="1.20.1720.10">
    <property type="entry name" value="Multidrug resistance protein D"/>
    <property type="match status" value="1"/>
</dbReference>
<feature type="transmembrane region" description="Helical" evidence="6">
    <location>
        <begin position="190"/>
        <end position="213"/>
    </location>
</feature>
<feature type="domain" description="Major facilitator superfamily (MFS) profile" evidence="7">
    <location>
        <begin position="37"/>
        <end position="488"/>
    </location>
</feature>
<gene>
    <name evidence="8" type="ORF">EMPS_05178</name>
</gene>
<feature type="transmembrane region" description="Helical" evidence="6">
    <location>
        <begin position="133"/>
        <end position="155"/>
    </location>
</feature>
<evidence type="ECO:0000256" key="2">
    <source>
        <dbReference type="ARBA" id="ARBA00022448"/>
    </source>
</evidence>
<keyword evidence="3 6" id="KW-0812">Transmembrane</keyword>
<evidence type="ECO:0000259" key="7">
    <source>
        <dbReference type="PROSITE" id="PS50850"/>
    </source>
</evidence>
<feature type="transmembrane region" description="Helical" evidence="6">
    <location>
        <begin position="162"/>
        <end position="184"/>
    </location>
</feature>
<dbReference type="OrthoDB" id="2130629at2759"/>
<dbReference type="GO" id="GO:0016020">
    <property type="term" value="C:membrane"/>
    <property type="evidence" value="ECO:0007669"/>
    <property type="project" value="UniProtKB-SubCell"/>
</dbReference>
<comment type="caution">
    <text evidence="8">The sequence shown here is derived from an EMBL/GenBank/DDBJ whole genome shotgun (WGS) entry which is preliminary data.</text>
</comment>
<reference evidence="8" key="2">
    <citation type="journal article" date="2022" name="Microbiol. Resour. Announc.">
        <title>Whole-Genome Sequence of Entomortierella parvispora E1425, a Mucoromycotan Fungus Associated with Burkholderiaceae-Related Endosymbiotic Bacteria.</title>
        <authorList>
            <person name="Herlambang A."/>
            <person name="Guo Y."/>
            <person name="Takashima Y."/>
            <person name="Narisawa K."/>
            <person name="Ohta H."/>
            <person name="Nishizawa T."/>
        </authorList>
    </citation>
    <scope>NUCLEOTIDE SEQUENCE</scope>
    <source>
        <strain evidence="8">E1425</strain>
    </source>
</reference>
<keyword evidence="9" id="KW-1185">Reference proteome</keyword>
<evidence type="ECO:0000313" key="9">
    <source>
        <dbReference type="Proteomes" id="UP000827284"/>
    </source>
</evidence>
<comment type="subcellular location">
    <subcellularLocation>
        <location evidence="1">Membrane</location>
        <topology evidence="1">Multi-pass membrane protein</topology>
    </subcellularLocation>
</comment>
<feature type="transmembrane region" description="Helical" evidence="6">
    <location>
        <begin position="359"/>
        <end position="378"/>
    </location>
</feature>
<feature type="transmembrane region" description="Helical" evidence="6">
    <location>
        <begin position="72"/>
        <end position="91"/>
    </location>
</feature>
<feature type="transmembrane region" description="Helical" evidence="6">
    <location>
        <begin position="420"/>
        <end position="444"/>
    </location>
</feature>
<dbReference type="InterPro" id="IPR020846">
    <property type="entry name" value="MFS_dom"/>
</dbReference>
<feature type="transmembrane region" description="Helical" evidence="6">
    <location>
        <begin position="258"/>
        <end position="275"/>
    </location>
</feature>
<keyword evidence="5 6" id="KW-0472">Membrane</keyword>
<organism evidence="8 9">
    <name type="scientific">Entomortierella parvispora</name>
    <dbReference type="NCBI Taxonomy" id="205924"/>
    <lineage>
        <taxon>Eukaryota</taxon>
        <taxon>Fungi</taxon>
        <taxon>Fungi incertae sedis</taxon>
        <taxon>Mucoromycota</taxon>
        <taxon>Mortierellomycotina</taxon>
        <taxon>Mortierellomycetes</taxon>
        <taxon>Mortierellales</taxon>
        <taxon>Mortierellaceae</taxon>
        <taxon>Entomortierella</taxon>
    </lineage>
</organism>
<feature type="transmembrane region" description="Helical" evidence="6">
    <location>
        <begin position="295"/>
        <end position="314"/>
    </location>
</feature>
<evidence type="ECO:0000256" key="6">
    <source>
        <dbReference type="SAM" id="Phobius"/>
    </source>
</evidence>
<dbReference type="PANTHER" id="PTHR42718:SF9">
    <property type="entry name" value="MAJOR FACILITATOR SUPERFAMILY MULTIDRUG TRANSPORTER MFSC"/>
    <property type="match status" value="1"/>
</dbReference>
<proteinExistence type="predicted"/>
<feature type="transmembrane region" description="Helical" evidence="6">
    <location>
        <begin position="36"/>
        <end position="60"/>
    </location>
</feature>
<keyword evidence="2" id="KW-0813">Transport</keyword>
<dbReference type="Gene3D" id="1.20.1250.20">
    <property type="entry name" value="MFS general substrate transporter like domains"/>
    <property type="match status" value="1"/>
</dbReference>
<evidence type="ECO:0000256" key="1">
    <source>
        <dbReference type="ARBA" id="ARBA00004141"/>
    </source>
</evidence>
<dbReference type="EMBL" id="BQFW01000007">
    <property type="protein sequence ID" value="GJJ72820.1"/>
    <property type="molecule type" value="Genomic_DNA"/>
</dbReference>
<evidence type="ECO:0000256" key="5">
    <source>
        <dbReference type="ARBA" id="ARBA00023136"/>
    </source>
</evidence>
<reference evidence="8" key="1">
    <citation type="submission" date="2021-11" db="EMBL/GenBank/DDBJ databases">
        <authorList>
            <person name="Herlambang A."/>
            <person name="Guo Y."/>
            <person name="Takashima Y."/>
            <person name="Nishizawa T."/>
        </authorList>
    </citation>
    <scope>NUCLEOTIDE SEQUENCE</scope>
    <source>
        <strain evidence="8">E1425</strain>
    </source>
</reference>
<keyword evidence="4 6" id="KW-1133">Transmembrane helix</keyword>
<feature type="transmembrane region" description="Helical" evidence="6">
    <location>
        <begin position="225"/>
        <end position="246"/>
    </location>
</feature>
<evidence type="ECO:0000256" key="3">
    <source>
        <dbReference type="ARBA" id="ARBA00022692"/>
    </source>
</evidence>
<evidence type="ECO:0000313" key="8">
    <source>
        <dbReference type="EMBL" id="GJJ72820.1"/>
    </source>
</evidence>
<sequence length="566" mass="60629">MAYELKKGEIDNRDLDQAVVKSSGPWYKRLKEIKGLLLALVSMAQTLDIINMASVTIVLPDIMEDVGYKLDQLQWVMSAYALAYGAFLLVGGRFGDLFGHRRIFMMGVFWFSIWALVNGFAKNPVIMSVGRALQGLGAGFTVPSALAILTTTYPVGPERTHALAIFGSTAACGSIVGVLFGGIFGSTIGWRWIFFITAILGFSLGTLAFFVIPEEKGEGKVEDRRVDYLGVGCFTLGIVAVIYYLSEGPAKGWKAGSTLGPLIAGLVLLVAFFVVEWRIDYPIMPLHIWKSRRLISSCLIIACISASVNTLIFFSSLTFQSVLGYSPIHTSVCYIVQGVGSIITMVALTRLVTMVRTKFLTLVGWLFFIASGIVFAQIKETSSYASIPLPALILNFLGMAPVWLCAQINSVADADDEDQGVVGAVFNTCLQIGAPIGIAISNIIANNTNAPTAIGAQLLPGYRAAFYTQAIIGGVGFVITIVYHPNRDPAKLSEGITAEEVAVVAAAGGDENLSTHHRNNNAAQKDIETAPSSEIFEMKSAGLASADATTIFQGPSATLGGTEELR</sequence>
<dbReference type="Proteomes" id="UP000827284">
    <property type="component" value="Unassembled WGS sequence"/>
</dbReference>
<protein>
    <recommendedName>
        <fullName evidence="7">Major facilitator superfamily (MFS) profile domain-containing protein</fullName>
    </recommendedName>
</protein>
<evidence type="ECO:0000256" key="4">
    <source>
        <dbReference type="ARBA" id="ARBA00022989"/>
    </source>
</evidence>
<name>A0A9P3LWH3_9FUNG</name>
<feature type="transmembrane region" description="Helical" evidence="6">
    <location>
        <begin position="103"/>
        <end position="121"/>
    </location>
</feature>
<dbReference type="GO" id="GO:0022857">
    <property type="term" value="F:transmembrane transporter activity"/>
    <property type="evidence" value="ECO:0007669"/>
    <property type="project" value="InterPro"/>
</dbReference>
<accession>A0A9P3LWH3</accession>
<feature type="transmembrane region" description="Helical" evidence="6">
    <location>
        <begin position="334"/>
        <end position="352"/>
    </location>
</feature>
<dbReference type="PROSITE" id="PS50850">
    <property type="entry name" value="MFS"/>
    <property type="match status" value="1"/>
</dbReference>
<dbReference type="InterPro" id="IPR036259">
    <property type="entry name" value="MFS_trans_sf"/>
</dbReference>